<dbReference type="EMBL" id="CP002056">
    <property type="protein sequence ID" value="ADI31057.1"/>
    <property type="molecule type" value="Genomic_DNA"/>
</dbReference>
<keyword evidence="4" id="KW-1185">Reference proteome</keyword>
<evidence type="ECO:0000256" key="1">
    <source>
        <dbReference type="SAM" id="Phobius"/>
    </source>
</evidence>
<dbReference type="HOGENOM" id="CLU_084182_0_0_4"/>
<organism evidence="3 4">
    <name type="scientific">Methylotenera versatilis (strain 301)</name>
    <dbReference type="NCBI Taxonomy" id="666681"/>
    <lineage>
        <taxon>Bacteria</taxon>
        <taxon>Pseudomonadati</taxon>
        <taxon>Pseudomonadota</taxon>
        <taxon>Betaproteobacteria</taxon>
        <taxon>Nitrosomonadales</taxon>
        <taxon>Methylophilaceae</taxon>
        <taxon>Methylotenera</taxon>
    </lineage>
</organism>
<dbReference type="InterPro" id="IPR000620">
    <property type="entry name" value="EamA_dom"/>
</dbReference>
<dbReference type="TCDB" id="2.A.7.40.3">
    <property type="family name" value="the drug/metabolite transporter (dmt) superfamily"/>
</dbReference>
<keyword evidence="1" id="KW-1133">Transmembrane helix</keyword>
<dbReference type="AlphaFoldDB" id="D7DP26"/>
<accession>D7DP26</accession>
<proteinExistence type="predicted"/>
<feature type="transmembrane region" description="Helical" evidence="1">
    <location>
        <begin position="94"/>
        <end position="115"/>
    </location>
</feature>
<dbReference type="GO" id="GO:0016020">
    <property type="term" value="C:membrane"/>
    <property type="evidence" value="ECO:0007669"/>
    <property type="project" value="InterPro"/>
</dbReference>
<name>D7DP26_METV0</name>
<feature type="transmembrane region" description="Helical" evidence="1">
    <location>
        <begin position="28"/>
        <end position="53"/>
    </location>
</feature>
<dbReference type="Pfam" id="PF00892">
    <property type="entry name" value="EamA"/>
    <property type="match status" value="1"/>
</dbReference>
<evidence type="ECO:0000313" key="4">
    <source>
        <dbReference type="Proteomes" id="UP000000383"/>
    </source>
</evidence>
<dbReference type="eggNOG" id="COG0697">
    <property type="taxonomic scope" value="Bacteria"/>
</dbReference>
<feature type="transmembrane region" description="Helical" evidence="1">
    <location>
        <begin position="65"/>
        <end position="88"/>
    </location>
</feature>
<sequence>MYCISIKIKPLSPIQLTLTVKIEPLYKALGSFVTVEFIYIFGRLIFSLGSNIYQKKLSQQGLHPFFIVAATYFVLSLIAAPLLVMIEISQLSNAFWLNALLASLFDVGGWMFLVMSLSRTELSVFGPLNAYKVVASMLLAIVFLNEIPSLQGLIGVLVIIAGSYFLTPSTSNLQTNRIVNLLKDKGVQARFLSIFLFAIGTIFLKKSVILGGALATMVFWSLIGFVLALLSNQLFLTGSLKNNMQASKKHLHTLFVIGAMVFIMQYFTLLLLASMMVAYALALFQIGMVLQVFAGYKVFNEKHITRKLLACLVMMAGSVLVLMA</sequence>
<evidence type="ECO:0000259" key="2">
    <source>
        <dbReference type="Pfam" id="PF00892"/>
    </source>
</evidence>
<protein>
    <recommendedName>
        <fullName evidence="2">EamA domain-containing protein</fullName>
    </recommendedName>
</protein>
<reference evidence="4" key="1">
    <citation type="submission" date="2010-05" db="EMBL/GenBank/DDBJ databases">
        <title>Complete sequence of Methylotenera sp. 301.</title>
        <authorList>
            <person name="Lucas S."/>
            <person name="Copeland A."/>
            <person name="Lapidus A."/>
            <person name="Cheng J.-F."/>
            <person name="Bruce D."/>
            <person name="Goodwin L."/>
            <person name="Pitluck S."/>
            <person name="Clum A."/>
            <person name="Land M."/>
            <person name="Hauser L."/>
            <person name="Kyrpides N."/>
            <person name="Ivanova N."/>
            <person name="Chistoservova L."/>
            <person name="Kalyuzhnaya M."/>
            <person name="Woyke T."/>
        </authorList>
    </citation>
    <scope>NUCLEOTIDE SEQUENCE [LARGE SCALE GENOMIC DNA]</scope>
    <source>
        <strain evidence="4">301</strain>
    </source>
</reference>
<dbReference type="STRING" id="666681.M301_2702"/>
<dbReference type="OrthoDB" id="9795255at2"/>
<feature type="transmembrane region" description="Helical" evidence="1">
    <location>
        <begin position="251"/>
        <end position="271"/>
    </location>
</feature>
<dbReference type="KEGG" id="meh:M301_2702"/>
<reference evidence="3 4" key="2">
    <citation type="journal article" date="2011" name="J. Bacteriol.">
        <title>Genomes of three methylotrophs from a single niche uncover genetic and metabolic divergence of Methylophilaceae.</title>
        <authorList>
            <person name="Lapidus A."/>
            <person name="Clum A."/>
            <person name="Labutti K."/>
            <person name="Kaluzhnaya M.G."/>
            <person name="Lim S."/>
            <person name="Beck D.A."/>
            <person name="Glavina Del Rio T."/>
            <person name="Nolan M."/>
            <person name="Mavromatis K."/>
            <person name="Huntemann M."/>
            <person name="Lucas S."/>
            <person name="Lidstrom M.E."/>
            <person name="Ivanova N."/>
            <person name="Chistoserdova L."/>
        </authorList>
    </citation>
    <scope>NUCLEOTIDE SEQUENCE [LARGE SCALE GENOMIC DNA]</scope>
    <source>
        <strain evidence="3 4">301</strain>
    </source>
</reference>
<feature type="transmembrane region" description="Helical" evidence="1">
    <location>
        <begin position="210"/>
        <end position="230"/>
    </location>
</feature>
<dbReference type="InterPro" id="IPR037185">
    <property type="entry name" value="EmrE-like"/>
</dbReference>
<feature type="transmembrane region" description="Helical" evidence="1">
    <location>
        <begin position="122"/>
        <end position="144"/>
    </location>
</feature>
<keyword evidence="1" id="KW-0472">Membrane</keyword>
<feature type="transmembrane region" description="Helical" evidence="1">
    <location>
        <begin position="277"/>
        <end position="296"/>
    </location>
</feature>
<keyword evidence="1" id="KW-0812">Transmembrane</keyword>
<evidence type="ECO:0000313" key="3">
    <source>
        <dbReference type="EMBL" id="ADI31057.1"/>
    </source>
</evidence>
<feature type="transmembrane region" description="Helical" evidence="1">
    <location>
        <begin position="187"/>
        <end position="204"/>
    </location>
</feature>
<feature type="domain" description="EamA" evidence="2">
    <location>
        <begin position="45"/>
        <end position="166"/>
    </location>
</feature>
<dbReference type="Proteomes" id="UP000000383">
    <property type="component" value="Chromosome"/>
</dbReference>
<gene>
    <name evidence="3" type="ordered locus">M301_2702</name>
</gene>
<dbReference type="SUPFAM" id="SSF103481">
    <property type="entry name" value="Multidrug resistance efflux transporter EmrE"/>
    <property type="match status" value="1"/>
</dbReference>